<dbReference type="GO" id="GO:0005634">
    <property type="term" value="C:nucleus"/>
    <property type="evidence" value="ECO:0007669"/>
    <property type="project" value="TreeGrafter"/>
</dbReference>
<dbReference type="PANTHER" id="PTHR10245">
    <property type="entry name" value="ENDOTHELIAL DIFFERENTIATION-RELATED FACTOR 1 MULTIPROTEIN BRIDGING FACTOR 1"/>
    <property type="match status" value="1"/>
</dbReference>
<dbReference type="AlphaFoldDB" id="A0A6C0IT16"/>
<sequence length="118" mass="13220">MDTQDWKPVVFKKNTVPLKNKDADKVVPFKLNSNKTYEGSGKKINDDDGDVVKPLTVGIEIGKQIAMARTTKKITQKQLSTQMNLLPKVIQQNENGTAIRNNALLAQFEKALGIRLKR</sequence>
<dbReference type="CDD" id="cd00093">
    <property type="entry name" value="HTH_XRE"/>
    <property type="match status" value="1"/>
</dbReference>
<dbReference type="InterPro" id="IPR001387">
    <property type="entry name" value="Cro/C1-type_HTH"/>
</dbReference>
<evidence type="ECO:0008006" key="3">
    <source>
        <dbReference type="Google" id="ProtNLM"/>
    </source>
</evidence>
<keyword evidence="1" id="KW-0238">DNA-binding</keyword>
<protein>
    <recommendedName>
        <fullName evidence="3">HTH cro/C1-type domain-containing protein</fullName>
    </recommendedName>
</protein>
<organism evidence="2">
    <name type="scientific">viral metagenome</name>
    <dbReference type="NCBI Taxonomy" id="1070528"/>
    <lineage>
        <taxon>unclassified sequences</taxon>
        <taxon>metagenomes</taxon>
        <taxon>organismal metagenomes</taxon>
    </lineage>
</organism>
<dbReference type="InterPro" id="IPR010982">
    <property type="entry name" value="Lambda_DNA-bd_dom_sf"/>
</dbReference>
<reference evidence="2" key="1">
    <citation type="journal article" date="2020" name="Nature">
        <title>Giant virus diversity and host interactions through global metagenomics.</title>
        <authorList>
            <person name="Schulz F."/>
            <person name="Roux S."/>
            <person name="Paez-Espino D."/>
            <person name="Jungbluth S."/>
            <person name="Walsh D.A."/>
            <person name="Denef V.J."/>
            <person name="McMahon K.D."/>
            <person name="Konstantinidis K.T."/>
            <person name="Eloe-Fadrosh E.A."/>
            <person name="Kyrpides N.C."/>
            <person name="Woyke T."/>
        </authorList>
    </citation>
    <scope>NUCLEOTIDE SEQUENCE</scope>
    <source>
        <strain evidence="2">GVMAG-M-3300024302-11</strain>
    </source>
</reference>
<dbReference type="SUPFAM" id="SSF47413">
    <property type="entry name" value="lambda repressor-like DNA-binding domains"/>
    <property type="match status" value="1"/>
</dbReference>
<dbReference type="GO" id="GO:0003677">
    <property type="term" value="F:DNA binding"/>
    <property type="evidence" value="ECO:0007669"/>
    <property type="project" value="UniProtKB-KW"/>
</dbReference>
<dbReference type="Gene3D" id="1.10.260.40">
    <property type="entry name" value="lambda repressor-like DNA-binding domains"/>
    <property type="match status" value="1"/>
</dbReference>
<dbReference type="EMBL" id="MN740256">
    <property type="protein sequence ID" value="QHT96381.1"/>
    <property type="molecule type" value="Genomic_DNA"/>
</dbReference>
<accession>A0A6C0IT16</accession>
<evidence type="ECO:0000313" key="2">
    <source>
        <dbReference type="EMBL" id="QHT96381.1"/>
    </source>
</evidence>
<dbReference type="PANTHER" id="PTHR10245:SF15">
    <property type="entry name" value="ENDOTHELIAL DIFFERENTIATION-RELATED FACTOR 1"/>
    <property type="match status" value="1"/>
</dbReference>
<proteinExistence type="predicted"/>
<evidence type="ECO:0000256" key="1">
    <source>
        <dbReference type="ARBA" id="ARBA00023125"/>
    </source>
</evidence>
<name>A0A6C0IT16_9ZZZZ</name>